<dbReference type="PATRIC" id="fig|394096.3.peg.3203"/>
<feature type="transmembrane region" description="Helical" evidence="2">
    <location>
        <begin position="137"/>
        <end position="155"/>
    </location>
</feature>
<organism evidence="4 5">
    <name type="scientific">Hyalangium minutum</name>
    <dbReference type="NCBI Taxonomy" id="394096"/>
    <lineage>
        <taxon>Bacteria</taxon>
        <taxon>Pseudomonadati</taxon>
        <taxon>Myxococcota</taxon>
        <taxon>Myxococcia</taxon>
        <taxon>Myxococcales</taxon>
        <taxon>Cystobacterineae</taxon>
        <taxon>Archangiaceae</taxon>
        <taxon>Hyalangium</taxon>
    </lineage>
</organism>
<keyword evidence="2" id="KW-1133">Transmembrane helix</keyword>
<keyword evidence="2" id="KW-0472">Membrane</keyword>
<evidence type="ECO:0000259" key="3">
    <source>
        <dbReference type="SMART" id="SM00014"/>
    </source>
</evidence>
<gene>
    <name evidence="4" type="ORF">DB31_7160</name>
</gene>
<dbReference type="SMART" id="SM00014">
    <property type="entry name" value="acidPPc"/>
    <property type="match status" value="1"/>
</dbReference>
<dbReference type="SUPFAM" id="SSF48317">
    <property type="entry name" value="Acid phosphatase/Vanadium-dependent haloperoxidase"/>
    <property type="match status" value="1"/>
</dbReference>
<dbReference type="PANTHER" id="PTHR14969:SF13">
    <property type="entry name" value="AT30094P"/>
    <property type="match status" value="1"/>
</dbReference>
<feature type="transmembrane region" description="Helical" evidence="2">
    <location>
        <begin position="167"/>
        <end position="191"/>
    </location>
</feature>
<protein>
    <recommendedName>
        <fullName evidence="3">Phosphatidic acid phosphatase type 2/haloperoxidase domain-containing protein</fullName>
    </recommendedName>
</protein>
<dbReference type="STRING" id="394096.DB31_7160"/>
<evidence type="ECO:0000313" key="5">
    <source>
        <dbReference type="Proteomes" id="UP000028725"/>
    </source>
</evidence>
<feature type="transmembrane region" description="Helical" evidence="2">
    <location>
        <begin position="96"/>
        <end position="117"/>
    </location>
</feature>
<proteinExistence type="predicted"/>
<dbReference type="Proteomes" id="UP000028725">
    <property type="component" value="Unassembled WGS sequence"/>
</dbReference>
<sequence>MDGDGVRLLGLLLLLVGCGLGFVALADEIRESETQDFDEAVVRALRRTDDPAVPIGPPWLRLSALDVTALGGATVLTLITLAVCGFLVLVRRFRSLLLVLGSTVSGALLNSFLKHFFARPRPTVVPHLAEVGAPSFPSGHAMLSAIVYLTLGALLAQLTERRWLKAYVLGVAVMLTFLVGLTRVFLGVHYLTDVLGGWMAGLAWAVFTALLARAAKRRSPALREEVHQGANVPDDSAPAGGSRG</sequence>
<dbReference type="InterPro" id="IPR000326">
    <property type="entry name" value="PAP2/HPO"/>
</dbReference>
<dbReference type="InterPro" id="IPR036938">
    <property type="entry name" value="PAP2/HPO_sf"/>
</dbReference>
<dbReference type="EMBL" id="JMCB01000006">
    <property type="protein sequence ID" value="KFE67923.1"/>
    <property type="molecule type" value="Genomic_DNA"/>
</dbReference>
<evidence type="ECO:0000313" key="4">
    <source>
        <dbReference type="EMBL" id="KFE67923.1"/>
    </source>
</evidence>
<dbReference type="PROSITE" id="PS51257">
    <property type="entry name" value="PROKAR_LIPOPROTEIN"/>
    <property type="match status" value="1"/>
</dbReference>
<feature type="transmembrane region" description="Helical" evidence="2">
    <location>
        <begin position="197"/>
        <end position="215"/>
    </location>
</feature>
<feature type="transmembrane region" description="Helical" evidence="2">
    <location>
        <begin position="67"/>
        <end position="89"/>
    </location>
</feature>
<dbReference type="CDD" id="cd03392">
    <property type="entry name" value="PAP2_like_2"/>
    <property type="match status" value="1"/>
</dbReference>
<keyword evidence="5" id="KW-1185">Reference proteome</keyword>
<feature type="region of interest" description="Disordered" evidence="1">
    <location>
        <begin position="223"/>
        <end position="244"/>
    </location>
</feature>
<accession>A0A085WJR0</accession>
<reference evidence="4 5" key="1">
    <citation type="submission" date="2014-04" db="EMBL/GenBank/DDBJ databases">
        <title>Genome assembly of Hyalangium minutum DSM 14724.</title>
        <authorList>
            <person name="Sharma G."/>
            <person name="Subramanian S."/>
        </authorList>
    </citation>
    <scope>NUCLEOTIDE SEQUENCE [LARGE SCALE GENOMIC DNA]</scope>
    <source>
        <strain evidence="4 5">DSM 14724</strain>
    </source>
</reference>
<dbReference type="Gene3D" id="1.20.144.10">
    <property type="entry name" value="Phosphatidic acid phosphatase type 2/haloperoxidase"/>
    <property type="match status" value="2"/>
</dbReference>
<dbReference type="Pfam" id="PF01569">
    <property type="entry name" value="PAP2"/>
    <property type="match status" value="1"/>
</dbReference>
<name>A0A085WJR0_9BACT</name>
<dbReference type="PANTHER" id="PTHR14969">
    <property type="entry name" value="SPHINGOSINE-1-PHOSPHATE PHOSPHOHYDROLASE"/>
    <property type="match status" value="1"/>
</dbReference>
<evidence type="ECO:0000256" key="1">
    <source>
        <dbReference type="SAM" id="MobiDB-lite"/>
    </source>
</evidence>
<comment type="caution">
    <text evidence="4">The sequence shown here is derived from an EMBL/GenBank/DDBJ whole genome shotgun (WGS) entry which is preliminary data.</text>
</comment>
<evidence type="ECO:0000256" key="2">
    <source>
        <dbReference type="SAM" id="Phobius"/>
    </source>
</evidence>
<feature type="domain" description="Phosphatidic acid phosphatase type 2/haloperoxidase" evidence="3">
    <location>
        <begin position="95"/>
        <end position="209"/>
    </location>
</feature>
<keyword evidence="2" id="KW-0812">Transmembrane</keyword>
<dbReference type="AlphaFoldDB" id="A0A085WJR0"/>